<dbReference type="PANTHER" id="PTHR34978:SF3">
    <property type="entry name" value="SLR0241 PROTEIN"/>
    <property type="match status" value="1"/>
</dbReference>
<evidence type="ECO:0000313" key="5">
    <source>
        <dbReference type="Proteomes" id="UP001250662"/>
    </source>
</evidence>
<name>A0ABU3BFK5_9FLAO</name>
<evidence type="ECO:0000259" key="3">
    <source>
        <dbReference type="Pfam" id="PF05569"/>
    </source>
</evidence>
<dbReference type="RefSeq" id="WP_311387170.1">
    <property type="nucleotide sequence ID" value="NZ_JAVRHU010000001.1"/>
</dbReference>
<dbReference type="CDD" id="cd07341">
    <property type="entry name" value="M56_BlaR1_MecR1_like"/>
    <property type="match status" value="1"/>
</dbReference>
<reference evidence="4 5" key="1">
    <citation type="submission" date="2023-09" db="EMBL/GenBank/DDBJ databases">
        <authorList>
            <person name="Rey-Velasco X."/>
        </authorList>
    </citation>
    <scope>NUCLEOTIDE SEQUENCE [LARGE SCALE GENOMIC DNA]</scope>
    <source>
        <strain evidence="4 5">P007</strain>
    </source>
</reference>
<evidence type="ECO:0000256" key="1">
    <source>
        <dbReference type="SAM" id="MobiDB-lite"/>
    </source>
</evidence>
<dbReference type="InterPro" id="IPR052173">
    <property type="entry name" value="Beta-lactam_resp_regulator"/>
</dbReference>
<dbReference type="Proteomes" id="UP001250662">
    <property type="component" value="Unassembled WGS sequence"/>
</dbReference>
<dbReference type="Pfam" id="PF05569">
    <property type="entry name" value="Peptidase_M56"/>
    <property type="match status" value="1"/>
</dbReference>
<evidence type="ECO:0000313" key="4">
    <source>
        <dbReference type="EMBL" id="MDT0620937.1"/>
    </source>
</evidence>
<feature type="transmembrane region" description="Helical" evidence="2">
    <location>
        <begin position="235"/>
        <end position="253"/>
    </location>
</feature>
<feature type="transmembrane region" description="Helical" evidence="2">
    <location>
        <begin position="144"/>
        <end position="163"/>
    </location>
</feature>
<dbReference type="EMBL" id="JAVRHU010000001">
    <property type="protein sequence ID" value="MDT0620937.1"/>
    <property type="molecule type" value="Genomic_DNA"/>
</dbReference>
<accession>A0ABU3BFK5</accession>
<comment type="caution">
    <text evidence="4">The sequence shown here is derived from an EMBL/GenBank/DDBJ whole genome shotgun (WGS) entry which is preliminary data.</text>
</comment>
<keyword evidence="5" id="KW-1185">Reference proteome</keyword>
<proteinExistence type="predicted"/>
<evidence type="ECO:0000256" key="2">
    <source>
        <dbReference type="SAM" id="Phobius"/>
    </source>
</evidence>
<dbReference type="InterPro" id="IPR008756">
    <property type="entry name" value="Peptidase_M56"/>
</dbReference>
<gene>
    <name evidence="4" type="ORF">RM520_04825</name>
</gene>
<keyword evidence="2" id="KW-1133">Transmembrane helix</keyword>
<feature type="transmembrane region" description="Helical" evidence="2">
    <location>
        <begin position="55"/>
        <end position="73"/>
    </location>
</feature>
<feature type="region of interest" description="Disordered" evidence="1">
    <location>
        <begin position="582"/>
        <end position="608"/>
    </location>
</feature>
<dbReference type="PANTHER" id="PTHR34978">
    <property type="entry name" value="POSSIBLE SENSOR-TRANSDUCER PROTEIN BLAR"/>
    <property type="match status" value="1"/>
</dbReference>
<protein>
    <submittedName>
        <fullName evidence="4">M56 family metallopeptidase</fullName>
    </submittedName>
</protein>
<feature type="domain" description="Peptidase M56" evidence="3">
    <location>
        <begin position="127"/>
        <end position="225"/>
    </location>
</feature>
<keyword evidence="2" id="KW-0812">Transmembrane</keyword>
<sequence>MLALIASCVIPGLVFIEYVEPTVTAYSNTNTIVETSNPIIIETAARDIDVINWSLIAWSIYSIGVVVFGVRFLRNLFQILNRIRKNPKLKEPFSIKVLVLEQLPPHTFFKYIFLNKEKFEANSIPKEVLLHEEIHAKQRHSIDVIFIEFLQVILWFNPLIFFFKKCIKLNHEFLADSAVIKKTISPSNYQNTLLSYLSQDSLEKYQSVNMANAINYSSIKKRFKVMKTHTSKKAILLRSLLLLPLLALMLYGFSEIKTIERTNPEVEKHIKEELDKVNQLEVNYYLDEASEKMMLEYQQFIVDYEKTNTIEYSSYQRVIAIYDLMTEEQRKSVKKYPEFPGLNNKISKSKPLSLLKFEDYKNKQKYAIWIDGKVVDNKVLNEFKASDFVYHSQSFVYKNARSKRFPQEYQVSLYTKKGFENTFKKEGVKSMDLAKFNVLAEKYNAISIEKRVIPLEDLKILESIYRKMSSEQKENAQAFPECLSKNIQKGASREQMKEYNALAKKYNEMSRDNMRIYVKDVERLEYIYGLMSDKQKADAEPFPDFPKPPPAPETPIYLSNKNTIIAVQEPASPSLNTIKGKATSIPQPPSPKVIKGQASTIPAPPPPPIPPSPLDHIIDMAKKGASFYFEGKKISSDKAIELIKKNKSLNISTTKSNSKNPQVRISKEAIKIGSLNKKKDLLNYAKELRNKKARFYYNDEHISAEEGVVYIAAKEYDYVETLPWINKTPEVKIYSK</sequence>
<organism evidence="4 5">
    <name type="scientific">Croceitalea vernalis</name>
    <dbReference type="NCBI Taxonomy" id="3075599"/>
    <lineage>
        <taxon>Bacteria</taxon>
        <taxon>Pseudomonadati</taxon>
        <taxon>Bacteroidota</taxon>
        <taxon>Flavobacteriia</taxon>
        <taxon>Flavobacteriales</taxon>
        <taxon>Flavobacteriaceae</taxon>
        <taxon>Croceitalea</taxon>
    </lineage>
</organism>
<keyword evidence="2" id="KW-0472">Membrane</keyword>